<reference evidence="2" key="1">
    <citation type="journal article" date="2019" name="Int. J. Syst. Evol. Microbiol.">
        <title>The Global Catalogue of Microorganisms (GCM) 10K type strain sequencing project: providing services to taxonomists for standard genome sequencing and annotation.</title>
        <authorList>
            <consortium name="The Broad Institute Genomics Platform"/>
            <consortium name="The Broad Institute Genome Sequencing Center for Infectious Disease"/>
            <person name="Wu L."/>
            <person name="Ma J."/>
        </authorList>
    </citation>
    <scope>NUCLEOTIDE SEQUENCE [LARGE SCALE GENOMIC DNA]</scope>
    <source>
        <strain evidence="2">KCTC 42456</strain>
    </source>
</reference>
<dbReference type="EMBL" id="JBHULV010000016">
    <property type="protein sequence ID" value="MFD2731218.1"/>
    <property type="molecule type" value="Genomic_DNA"/>
</dbReference>
<evidence type="ECO:0000313" key="1">
    <source>
        <dbReference type="EMBL" id="MFD2731218.1"/>
    </source>
</evidence>
<sequence>MFFEDLNLYNIKNMKTKIIKGGVSFLKADYDKLVNFKGSTDDFFYKYIIQSSGVNKQIAQLLANLNRSDGGGPIVNLVDLDSNLNPDFVKGKIDISYQLKLEWGCEAIKKDILKSEKFDVEFDFKENVFYLYLFLV</sequence>
<dbReference type="Proteomes" id="UP001597546">
    <property type="component" value="Unassembled WGS sequence"/>
</dbReference>
<proteinExistence type="predicted"/>
<comment type="caution">
    <text evidence="1">The sequence shown here is derived from an EMBL/GenBank/DDBJ whole genome shotgun (WGS) entry which is preliminary data.</text>
</comment>
<gene>
    <name evidence="1" type="ORF">ACFSSE_05825</name>
</gene>
<name>A0ABW5TQD7_9SPHI</name>
<organism evidence="1 2">
    <name type="scientific">Pedobacter alpinus</name>
    <dbReference type="NCBI Taxonomy" id="1590643"/>
    <lineage>
        <taxon>Bacteria</taxon>
        <taxon>Pseudomonadati</taxon>
        <taxon>Bacteroidota</taxon>
        <taxon>Sphingobacteriia</taxon>
        <taxon>Sphingobacteriales</taxon>
        <taxon>Sphingobacteriaceae</taxon>
        <taxon>Pedobacter</taxon>
    </lineage>
</organism>
<dbReference type="RefSeq" id="WP_379046596.1">
    <property type="nucleotide sequence ID" value="NZ_JBHSKW010000062.1"/>
</dbReference>
<evidence type="ECO:0000313" key="2">
    <source>
        <dbReference type="Proteomes" id="UP001597546"/>
    </source>
</evidence>
<protein>
    <submittedName>
        <fullName evidence="1">Uncharacterized protein</fullName>
    </submittedName>
</protein>
<accession>A0ABW5TQD7</accession>
<keyword evidence="2" id="KW-1185">Reference proteome</keyword>